<name>A0A242M538_CABSO</name>
<dbReference type="EMBL" id="NBTZ01000162">
    <property type="protein sequence ID" value="OTP66212.1"/>
    <property type="molecule type" value="Genomic_DNA"/>
</dbReference>
<dbReference type="PANTHER" id="PTHR11102:SF160">
    <property type="entry name" value="ERAD-ASSOCIATED E3 UBIQUITIN-PROTEIN LIGASE COMPONENT HRD3"/>
    <property type="match status" value="1"/>
</dbReference>
<dbReference type="SUPFAM" id="SSF81901">
    <property type="entry name" value="HCP-like"/>
    <property type="match status" value="1"/>
</dbReference>
<dbReference type="Gene3D" id="1.25.40.10">
    <property type="entry name" value="Tetratricopeptide repeat domain"/>
    <property type="match status" value="1"/>
</dbReference>
<dbReference type="InterPro" id="IPR006597">
    <property type="entry name" value="Sel1-like"/>
</dbReference>
<organism evidence="1 2">
    <name type="scientific">Caballeronia sordidicola</name>
    <name type="common">Burkholderia sordidicola</name>
    <dbReference type="NCBI Taxonomy" id="196367"/>
    <lineage>
        <taxon>Bacteria</taxon>
        <taxon>Pseudomonadati</taxon>
        <taxon>Pseudomonadota</taxon>
        <taxon>Betaproteobacteria</taxon>
        <taxon>Burkholderiales</taxon>
        <taxon>Burkholderiaceae</taxon>
        <taxon>Caballeronia</taxon>
    </lineage>
</organism>
<dbReference type="PANTHER" id="PTHR11102">
    <property type="entry name" value="SEL-1-LIKE PROTEIN"/>
    <property type="match status" value="1"/>
</dbReference>
<evidence type="ECO:0008006" key="3">
    <source>
        <dbReference type="Google" id="ProtNLM"/>
    </source>
</evidence>
<accession>A0A242M538</accession>
<comment type="caution">
    <text evidence="1">The sequence shown here is derived from an EMBL/GenBank/DDBJ whole genome shotgun (WGS) entry which is preliminary data.</text>
</comment>
<dbReference type="InterPro" id="IPR011990">
    <property type="entry name" value="TPR-like_helical_dom_sf"/>
</dbReference>
<reference evidence="1 2" key="1">
    <citation type="submission" date="2017-03" db="EMBL/GenBank/DDBJ databases">
        <title>Genome analysis of strain PAMC 26577.</title>
        <authorList>
            <person name="Oh H.-M."/>
            <person name="Yang J.-A."/>
        </authorList>
    </citation>
    <scope>NUCLEOTIDE SEQUENCE [LARGE SCALE GENOMIC DNA]</scope>
    <source>
        <strain evidence="1 2">PAMC 26577</strain>
    </source>
</reference>
<dbReference type="InterPro" id="IPR050767">
    <property type="entry name" value="Sel1_AlgK"/>
</dbReference>
<sequence length="65" mass="6695">MTGLGVARDDMRAAELLTEATLSGNVGAKGNLAIMYAHGQGVPHNEALATRWLKSAAIQGDASSQ</sequence>
<evidence type="ECO:0000313" key="1">
    <source>
        <dbReference type="EMBL" id="OTP66212.1"/>
    </source>
</evidence>
<dbReference type="AlphaFoldDB" id="A0A242M538"/>
<protein>
    <recommendedName>
        <fullName evidence="3">Sel1 repeat family protein</fullName>
    </recommendedName>
</protein>
<gene>
    <name evidence="1" type="ORF">PAMC26577_38120</name>
</gene>
<dbReference type="SMART" id="SM00671">
    <property type="entry name" value="SEL1"/>
    <property type="match status" value="1"/>
</dbReference>
<dbReference type="Pfam" id="PF08238">
    <property type="entry name" value="Sel1"/>
    <property type="match status" value="2"/>
</dbReference>
<proteinExistence type="predicted"/>
<evidence type="ECO:0000313" key="2">
    <source>
        <dbReference type="Proteomes" id="UP000195221"/>
    </source>
</evidence>
<dbReference type="Proteomes" id="UP000195221">
    <property type="component" value="Unassembled WGS sequence"/>
</dbReference>